<dbReference type="InterPro" id="IPR043519">
    <property type="entry name" value="NT_sf"/>
</dbReference>
<keyword evidence="2" id="KW-0808">Transferase</keyword>
<dbReference type="EMBL" id="FQZE01000002">
    <property type="protein sequence ID" value="SHI43659.1"/>
    <property type="molecule type" value="Genomic_DNA"/>
</dbReference>
<evidence type="ECO:0000313" key="3">
    <source>
        <dbReference type="Proteomes" id="UP000184050"/>
    </source>
</evidence>
<dbReference type="SUPFAM" id="SSF81301">
    <property type="entry name" value="Nucleotidyltransferase"/>
    <property type="match status" value="1"/>
</dbReference>
<dbReference type="STRING" id="1168035.SAMN05444280_10285"/>
<dbReference type="Pfam" id="PF18765">
    <property type="entry name" value="Polbeta"/>
    <property type="match status" value="1"/>
</dbReference>
<dbReference type="GO" id="GO:0016740">
    <property type="term" value="F:transferase activity"/>
    <property type="evidence" value="ECO:0007669"/>
    <property type="project" value="UniProtKB-KW"/>
</dbReference>
<proteinExistence type="predicted"/>
<dbReference type="OrthoDB" id="9803106at2"/>
<dbReference type="Gene3D" id="3.30.460.10">
    <property type="entry name" value="Beta Polymerase, domain 2"/>
    <property type="match status" value="1"/>
</dbReference>
<dbReference type="PANTHER" id="PTHR33933">
    <property type="entry name" value="NUCLEOTIDYLTRANSFERASE"/>
    <property type="match status" value="1"/>
</dbReference>
<reference evidence="2 3" key="1">
    <citation type="submission" date="2016-11" db="EMBL/GenBank/DDBJ databases">
        <authorList>
            <person name="Jaros S."/>
            <person name="Januszkiewicz K."/>
            <person name="Wedrychowicz H."/>
        </authorList>
    </citation>
    <scope>NUCLEOTIDE SEQUENCE [LARGE SCALE GENOMIC DNA]</scope>
    <source>
        <strain evidence="2 3">DSM 27063</strain>
    </source>
</reference>
<feature type="domain" description="Polymerase beta nucleotidyltransferase" evidence="1">
    <location>
        <begin position="9"/>
        <end position="71"/>
    </location>
</feature>
<name>A0A1M6B4I3_9BACT</name>
<dbReference type="RefSeq" id="WP_073164604.1">
    <property type="nucleotide sequence ID" value="NZ_FQZE01000002.1"/>
</dbReference>
<organism evidence="2 3">
    <name type="scientific">Tangfeifania diversioriginum</name>
    <dbReference type="NCBI Taxonomy" id="1168035"/>
    <lineage>
        <taxon>Bacteria</taxon>
        <taxon>Pseudomonadati</taxon>
        <taxon>Bacteroidota</taxon>
        <taxon>Bacteroidia</taxon>
        <taxon>Marinilabiliales</taxon>
        <taxon>Prolixibacteraceae</taxon>
        <taxon>Tangfeifania</taxon>
    </lineage>
</organism>
<evidence type="ECO:0000313" key="2">
    <source>
        <dbReference type="EMBL" id="SHI43659.1"/>
    </source>
</evidence>
<dbReference type="InterPro" id="IPR041633">
    <property type="entry name" value="Polbeta"/>
</dbReference>
<dbReference type="PANTHER" id="PTHR33933:SF1">
    <property type="entry name" value="PROTEIN ADENYLYLTRANSFERASE MNTA-RELATED"/>
    <property type="match status" value="1"/>
</dbReference>
<dbReference type="Proteomes" id="UP000184050">
    <property type="component" value="Unassembled WGS sequence"/>
</dbReference>
<sequence>MSKKGQILQKIKTVVGRNAPNAELYLYGSRARGNSDKLSDWDLLILLNSSDISFDFELKIMDELYDIELETGEIISPLIYSKNDWNSHYSITPFYENVKNEGVRIK</sequence>
<evidence type="ECO:0000259" key="1">
    <source>
        <dbReference type="Pfam" id="PF18765"/>
    </source>
</evidence>
<protein>
    <submittedName>
        <fullName evidence="2">Predicted nucleotidyltransferase</fullName>
    </submittedName>
</protein>
<dbReference type="CDD" id="cd05403">
    <property type="entry name" value="NT_KNTase_like"/>
    <property type="match status" value="1"/>
</dbReference>
<keyword evidence="3" id="KW-1185">Reference proteome</keyword>
<dbReference type="AlphaFoldDB" id="A0A1M6B4I3"/>
<dbReference type="InterPro" id="IPR052548">
    <property type="entry name" value="Type_VII_TA_antitoxin"/>
</dbReference>
<accession>A0A1M6B4I3</accession>
<gene>
    <name evidence="2" type="ORF">SAMN05444280_10285</name>
</gene>